<evidence type="ECO:0000256" key="1">
    <source>
        <dbReference type="SAM" id="Phobius"/>
    </source>
</evidence>
<keyword evidence="4" id="KW-1185">Reference proteome</keyword>
<sequence length="345" mass="39242">MTVDEAGEYDSVVIGTYKGGILAQKYTNLRLTGEQKSALRPLYKRSNLRGLFSIVVDYLWIGMACALTLCVHPLLYPLSLLIIGARQRALASLFHDAAHRTLFKTKSLNSSLSRVLCGWPILQSLSAYHQSHVREHHPCLGDPRRDPDLREMKNAGVYEIPQGRDFFRKFVLGSLCGHWTLRYARSLILNRLSISPRRGDLKVESWCLLSFHAALITLCFLFDSLGILVLFWWLPLLVVFPVIGWLSELSEHYPFMDAGSKWRFSARNRYAGWLECLFIGMHGDSLHLTHHLLPGIPHWNLATATEILRMDGAFAEWDDQWGGIFSSDRPGRVTFVSFVGEARRA</sequence>
<feature type="transmembrane region" description="Helical" evidence="1">
    <location>
        <begin position="229"/>
        <end position="246"/>
    </location>
</feature>
<feature type="domain" description="Fatty acid desaturase" evidence="2">
    <location>
        <begin position="73"/>
        <end position="309"/>
    </location>
</feature>
<keyword evidence="1" id="KW-0472">Membrane</keyword>
<evidence type="ECO:0000313" key="4">
    <source>
        <dbReference type="Proteomes" id="UP000366065"/>
    </source>
</evidence>
<accession>A0ABY6VU39</accession>
<dbReference type="InterPro" id="IPR005804">
    <property type="entry name" value="FA_desaturase_dom"/>
</dbReference>
<evidence type="ECO:0000313" key="3">
    <source>
        <dbReference type="EMBL" id="VVD88843.1"/>
    </source>
</evidence>
<dbReference type="InterPro" id="IPR012171">
    <property type="entry name" value="Fatty_acid_desaturase"/>
</dbReference>
<keyword evidence="1" id="KW-0812">Transmembrane</keyword>
<dbReference type="EMBL" id="CABPRV010000003">
    <property type="protein sequence ID" value="VVD88843.1"/>
    <property type="molecule type" value="Genomic_DNA"/>
</dbReference>
<comment type="caution">
    <text evidence="3">The sequence shown here is derived from an EMBL/GenBank/DDBJ whole genome shotgun (WGS) entry which is preliminary data.</text>
</comment>
<dbReference type="PANTHER" id="PTHR19353:SF19">
    <property type="entry name" value="DELTA(5) FATTY ACID DESATURASE C-RELATED"/>
    <property type="match status" value="1"/>
</dbReference>
<organism evidence="3 4">
    <name type="scientific">Pandoraea capi</name>
    <dbReference type="NCBI Taxonomy" id="2508286"/>
    <lineage>
        <taxon>Bacteria</taxon>
        <taxon>Pseudomonadati</taxon>
        <taxon>Pseudomonadota</taxon>
        <taxon>Betaproteobacteria</taxon>
        <taxon>Burkholderiales</taxon>
        <taxon>Burkholderiaceae</taxon>
        <taxon>Pandoraea</taxon>
    </lineage>
</organism>
<feature type="transmembrane region" description="Helical" evidence="1">
    <location>
        <begin position="58"/>
        <end position="83"/>
    </location>
</feature>
<name>A0ABY6VU39_9BURK</name>
<keyword evidence="1" id="KW-1133">Transmembrane helix</keyword>
<evidence type="ECO:0000259" key="2">
    <source>
        <dbReference type="Pfam" id="PF00487"/>
    </source>
</evidence>
<dbReference type="PANTHER" id="PTHR19353">
    <property type="entry name" value="FATTY ACID DESATURASE 2"/>
    <property type="match status" value="1"/>
</dbReference>
<gene>
    <name evidence="3" type="ORF">PCA20602_01515</name>
</gene>
<dbReference type="Proteomes" id="UP000366065">
    <property type="component" value="Unassembled WGS sequence"/>
</dbReference>
<protein>
    <submittedName>
        <fullName evidence="3">Fatty acid desaturase family protein</fullName>
    </submittedName>
</protein>
<reference evidence="3 4" key="1">
    <citation type="submission" date="2019-08" db="EMBL/GenBank/DDBJ databases">
        <authorList>
            <person name="Peeters C."/>
        </authorList>
    </citation>
    <scope>NUCLEOTIDE SEQUENCE [LARGE SCALE GENOMIC DNA]</scope>
    <source>
        <strain evidence="3 4">LMG 20602</strain>
    </source>
</reference>
<proteinExistence type="predicted"/>
<dbReference type="CDD" id="cd03510">
    <property type="entry name" value="Rhizobitoxine-FADS-like"/>
    <property type="match status" value="1"/>
</dbReference>
<dbReference type="RefSeq" id="WP_150720694.1">
    <property type="nucleotide sequence ID" value="NZ_CABPRV010000003.1"/>
</dbReference>
<dbReference type="Pfam" id="PF00487">
    <property type="entry name" value="FA_desaturase"/>
    <property type="match status" value="1"/>
</dbReference>